<name>A0AAE1SUB1_9SOLA</name>
<reference evidence="3" key="1">
    <citation type="submission" date="2023-12" db="EMBL/GenBank/DDBJ databases">
        <title>Genome assembly of Anisodus tanguticus.</title>
        <authorList>
            <person name="Wang Y.-J."/>
        </authorList>
    </citation>
    <scope>NUCLEOTIDE SEQUENCE</scope>
    <source>
        <strain evidence="3">KB-2021</strain>
        <tissue evidence="3">Leaf</tissue>
    </source>
</reference>
<evidence type="ECO:0000256" key="1">
    <source>
        <dbReference type="SAM" id="SignalP"/>
    </source>
</evidence>
<evidence type="ECO:0000313" key="4">
    <source>
        <dbReference type="Proteomes" id="UP001291623"/>
    </source>
</evidence>
<feature type="domain" description="Alpha-carbonic anhydrase" evidence="2">
    <location>
        <begin position="32"/>
        <end position="268"/>
    </location>
</feature>
<comment type="caution">
    <text evidence="3">The sequence shown here is derived from an EMBL/GenBank/DDBJ whole genome shotgun (WGS) entry which is preliminary data.</text>
</comment>
<keyword evidence="4" id="KW-1185">Reference proteome</keyword>
<dbReference type="PANTHER" id="PTHR18952">
    <property type="entry name" value="CARBONIC ANHYDRASE"/>
    <property type="match status" value="1"/>
</dbReference>
<dbReference type="SUPFAM" id="SSF51069">
    <property type="entry name" value="Carbonic anhydrase"/>
    <property type="match status" value="1"/>
</dbReference>
<dbReference type="GO" id="GO:0004089">
    <property type="term" value="F:carbonate dehydratase activity"/>
    <property type="evidence" value="ECO:0007669"/>
    <property type="project" value="InterPro"/>
</dbReference>
<dbReference type="InterPro" id="IPR023561">
    <property type="entry name" value="Carbonic_anhydrase_a-class"/>
</dbReference>
<proteinExistence type="predicted"/>
<dbReference type="PROSITE" id="PS51144">
    <property type="entry name" value="ALPHA_CA_2"/>
    <property type="match status" value="1"/>
</dbReference>
<sequence>MNMGTTTKILFISLLFLSSAFLARSGEVDDQRDFSYDENAENGPANWGNIHPDEWGTCNNGTMQSPIDILNKRVQVVSNLGTLQKYYKSSEATLTNRGHDVMLRWDDGGYLRINGIQYQLKQIHWHIAAEHTIDGKRFDMEGHLVHETSDGKKFAVIGVHYKIGLVPDLFLTRIEKDLKAIADQNGGERAIGKIDPNLITLDGRKYYRYNGSLTTPPCTETVVWTIDGKVKTVTRRQIKLLEDAVHDGFEYNARPVQPLNGRPIKTQQTLALYLGSVLLTSPK</sequence>
<dbReference type="InterPro" id="IPR001148">
    <property type="entry name" value="CA_dom"/>
</dbReference>
<accession>A0AAE1SUB1</accession>
<evidence type="ECO:0000313" key="3">
    <source>
        <dbReference type="EMBL" id="KAK4375961.1"/>
    </source>
</evidence>
<dbReference type="Gene3D" id="3.10.200.10">
    <property type="entry name" value="Alpha carbonic anhydrase"/>
    <property type="match status" value="1"/>
</dbReference>
<dbReference type="InterPro" id="IPR036398">
    <property type="entry name" value="CA_dom_sf"/>
</dbReference>
<dbReference type="PANTHER" id="PTHR18952:SF232">
    <property type="entry name" value="CARBONIC ANHYDRASE"/>
    <property type="match status" value="1"/>
</dbReference>
<dbReference type="SMART" id="SM01057">
    <property type="entry name" value="Carb_anhydrase"/>
    <property type="match status" value="1"/>
</dbReference>
<feature type="signal peptide" evidence="1">
    <location>
        <begin position="1"/>
        <end position="25"/>
    </location>
</feature>
<organism evidence="3 4">
    <name type="scientific">Anisodus tanguticus</name>
    <dbReference type="NCBI Taxonomy" id="243964"/>
    <lineage>
        <taxon>Eukaryota</taxon>
        <taxon>Viridiplantae</taxon>
        <taxon>Streptophyta</taxon>
        <taxon>Embryophyta</taxon>
        <taxon>Tracheophyta</taxon>
        <taxon>Spermatophyta</taxon>
        <taxon>Magnoliopsida</taxon>
        <taxon>eudicotyledons</taxon>
        <taxon>Gunneridae</taxon>
        <taxon>Pentapetalae</taxon>
        <taxon>asterids</taxon>
        <taxon>lamiids</taxon>
        <taxon>Solanales</taxon>
        <taxon>Solanaceae</taxon>
        <taxon>Solanoideae</taxon>
        <taxon>Hyoscyameae</taxon>
        <taxon>Anisodus</taxon>
    </lineage>
</organism>
<dbReference type="GO" id="GO:0008270">
    <property type="term" value="F:zinc ion binding"/>
    <property type="evidence" value="ECO:0007669"/>
    <property type="project" value="InterPro"/>
</dbReference>
<dbReference type="AlphaFoldDB" id="A0AAE1SUB1"/>
<dbReference type="InterPro" id="IPR041891">
    <property type="entry name" value="Alpha_CA_prokaryot-like"/>
</dbReference>
<dbReference type="Pfam" id="PF00194">
    <property type="entry name" value="Carb_anhydrase"/>
    <property type="match status" value="1"/>
</dbReference>
<protein>
    <recommendedName>
        <fullName evidence="2">Alpha-carbonic anhydrase domain-containing protein</fullName>
    </recommendedName>
</protein>
<feature type="chain" id="PRO_5042109712" description="Alpha-carbonic anhydrase domain-containing protein" evidence="1">
    <location>
        <begin position="26"/>
        <end position="283"/>
    </location>
</feature>
<keyword evidence="1" id="KW-0732">Signal</keyword>
<dbReference type="Proteomes" id="UP001291623">
    <property type="component" value="Unassembled WGS sequence"/>
</dbReference>
<dbReference type="GO" id="GO:0006730">
    <property type="term" value="P:one-carbon metabolic process"/>
    <property type="evidence" value="ECO:0007669"/>
    <property type="project" value="TreeGrafter"/>
</dbReference>
<dbReference type="CDD" id="cd03124">
    <property type="entry name" value="alpha_CA_prokaryotic_like"/>
    <property type="match status" value="1"/>
</dbReference>
<gene>
    <name evidence="3" type="ORF">RND71_006638</name>
</gene>
<evidence type="ECO:0000259" key="2">
    <source>
        <dbReference type="PROSITE" id="PS51144"/>
    </source>
</evidence>
<dbReference type="EMBL" id="JAVYJV010000003">
    <property type="protein sequence ID" value="KAK4375961.1"/>
    <property type="molecule type" value="Genomic_DNA"/>
</dbReference>